<evidence type="ECO:0008006" key="4">
    <source>
        <dbReference type="Google" id="ProtNLM"/>
    </source>
</evidence>
<accession>A0A1S1M2U1</accession>
<dbReference type="Proteomes" id="UP000179441">
    <property type="component" value="Unassembled WGS sequence"/>
</dbReference>
<evidence type="ECO:0000313" key="2">
    <source>
        <dbReference type="EMBL" id="OHU77037.1"/>
    </source>
</evidence>
<reference evidence="2 3" key="1">
    <citation type="submission" date="2016-10" db="EMBL/GenBank/DDBJ databases">
        <title>Evaluation of Human, Veterinary and Environmental Mycobacterium chelonae Isolates by Core Genome Phylogenomic Analysis, Targeted Gene Comparison, and Anti-microbial Susceptibility Patterns: A Tale of Mistaken Identities.</title>
        <authorList>
            <person name="Fogelson S.B."/>
            <person name="Camus A.C."/>
            <person name="Lorenz W."/>
            <person name="Vasireddy R."/>
            <person name="Vasireddy S."/>
            <person name="Smith T."/>
            <person name="Brown-Elliott B.A."/>
            <person name="Wallace R.J.Jr."/>
            <person name="Hasan N.A."/>
            <person name="Reischl U."/>
            <person name="Sanchez S."/>
        </authorList>
    </citation>
    <scope>NUCLEOTIDE SEQUENCE [LARGE SCALE GENOMIC DNA]</scope>
    <source>
        <strain evidence="2 3">15518</strain>
    </source>
</reference>
<feature type="chain" id="PRO_5010174686" description="Secreted protein" evidence="1">
    <location>
        <begin position="24"/>
        <end position="108"/>
    </location>
</feature>
<protein>
    <recommendedName>
        <fullName evidence="4">Secreted protein</fullName>
    </recommendedName>
</protein>
<keyword evidence="3" id="KW-1185">Reference proteome</keyword>
<name>A0A1S1M2U1_MYCCH</name>
<sequence length="108" mass="11364">MCIPIVVAGMTFVAGLAAPPATAYRSGPCSDNGLIDHSQEPGTSMADPPYVCAGDHWELAPMPDIRVRQTLGSQCSVMAGTTAVANDPRSGSLYFSMCLNGSWTPYRP</sequence>
<organism evidence="2 3">
    <name type="scientific">Mycobacteroides chelonae</name>
    <name type="common">Mycobacterium chelonae</name>
    <dbReference type="NCBI Taxonomy" id="1774"/>
    <lineage>
        <taxon>Bacteria</taxon>
        <taxon>Bacillati</taxon>
        <taxon>Actinomycetota</taxon>
        <taxon>Actinomycetes</taxon>
        <taxon>Mycobacteriales</taxon>
        <taxon>Mycobacteriaceae</taxon>
        <taxon>Mycobacteroides</taxon>
    </lineage>
</organism>
<gene>
    <name evidence="2" type="ORF">BKG84_00055</name>
</gene>
<proteinExistence type="predicted"/>
<dbReference type="EMBL" id="MLIS01000001">
    <property type="protein sequence ID" value="OHU77037.1"/>
    <property type="molecule type" value="Genomic_DNA"/>
</dbReference>
<dbReference type="AlphaFoldDB" id="A0A1S1M2U1"/>
<evidence type="ECO:0000313" key="3">
    <source>
        <dbReference type="Proteomes" id="UP000179441"/>
    </source>
</evidence>
<evidence type="ECO:0000256" key="1">
    <source>
        <dbReference type="SAM" id="SignalP"/>
    </source>
</evidence>
<keyword evidence="1" id="KW-0732">Signal</keyword>
<comment type="caution">
    <text evidence="2">The sequence shown here is derived from an EMBL/GenBank/DDBJ whole genome shotgun (WGS) entry which is preliminary data.</text>
</comment>
<feature type="signal peptide" evidence="1">
    <location>
        <begin position="1"/>
        <end position="23"/>
    </location>
</feature>